<dbReference type="AlphaFoldDB" id="A0A0P0M5F6"/>
<organism evidence="1 2">
    <name type="scientific">Phocaeicola vulgatus</name>
    <name type="common">Bacteroides vulgatus</name>
    <dbReference type="NCBI Taxonomy" id="821"/>
    <lineage>
        <taxon>Bacteria</taxon>
        <taxon>Pseudomonadati</taxon>
        <taxon>Bacteroidota</taxon>
        <taxon>Bacteroidia</taxon>
        <taxon>Bacteroidales</taxon>
        <taxon>Bacteroidaceae</taxon>
        <taxon>Phocaeicola</taxon>
    </lineage>
</organism>
<dbReference type="CDD" id="cd14948">
    <property type="entry name" value="BACON"/>
    <property type="match status" value="1"/>
</dbReference>
<dbReference type="InterPro" id="IPR013783">
    <property type="entry name" value="Ig-like_fold"/>
</dbReference>
<reference evidence="1 2" key="2">
    <citation type="journal article" date="2016" name="Genome Biol. Evol.">
        <title>Extensive mobilome-driven genome diversification in mouse gut-associated Bacteroides vulgatus mpk.</title>
        <authorList>
            <person name="Lange A."/>
            <person name="Beier S."/>
            <person name="Steimle A."/>
            <person name="Autenrieth I.B."/>
            <person name="Huson D.H."/>
            <person name="Frick J.S."/>
        </authorList>
    </citation>
    <scope>NUCLEOTIDE SEQUENCE [LARGE SCALE GENOMIC DNA]</scope>
    <source>
        <strain evidence="2">mpk</strain>
    </source>
</reference>
<gene>
    <name evidence="1" type="ORF">BvMPK_4021</name>
</gene>
<accession>A0A0P0M5F6</accession>
<evidence type="ECO:0000313" key="2">
    <source>
        <dbReference type="Proteomes" id="UP000061587"/>
    </source>
</evidence>
<evidence type="ECO:0008006" key="3">
    <source>
        <dbReference type="Google" id="ProtNLM"/>
    </source>
</evidence>
<dbReference type="InterPro" id="IPR024361">
    <property type="entry name" value="BACON"/>
</dbReference>
<dbReference type="Proteomes" id="UP000061587">
    <property type="component" value="Chromosome"/>
</dbReference>
<dbReference type="EMBL" id="CP013020">
    <property type="protein sequence ID" value="ALK86573.1"/>
    <property type="molecule type" value="Genomic_DNA"/>
</dbReference>
<evidence type="ECO:0000313" key="1">
    <source>
        <dbReference type="EMBL" id="ALK86573.1"/>
    </source>
</evidence>
<dbReference type="Gene3D" id="2.60.40.10">
    <property type="entry name" value="Immunoglobulins"/>
    <property type="match status" value="1"/>
</dbReference>
<name>A0A0P0M5F6_PHOVU</name>
<protein>
    <recommendedName>
        <fullName evidence="3">BACON domain-containing protein</fullName>
    </recommendedName>
</protein>
<proteinExistence type="predicted"/>
<reference evidence="2" key="1">
    <citation type="submission" date="2015-10" db="EMBL/GenBank/DDBJ databases">
        <title>Extensive mobilome-driven genome diversification in gut-associated Bacteroides vulgatus mpk.</title>
        <authorList>
            <person name="Beier S."/>
            <person name="Lange A."/>
            <person name="Huson D.H."/>
            <person name="Frick J.-S."/>
            <person name="Autenrieth I.B."/>
        </authorList>
    </citation>
    <scope>NUCLEOTIDE SEQUENCE [LARGE SCALE GENOMIC DNA]</scope>
    <source>
        <strain evidence="2">mpk</strain>
    </source>
</reference>
<sequence length="404" mass="44471">MAIVVRNTNYNGEVLEKILTLAATGNEIVEKGMIYVIPGVEKKISLPRIKSGKMLQKRKENPQIEDSKGNFNYSEKSLDPVDFMAFTVFNPRAFEHIWRKWQPKGNLVFAELPPEGQNALLEELIKQVKFELGDHYINGEFGDDDDHLMNGILTQAAKDTELIIVSTSKTTMLEKLKAVRKAIPKALRSNPNLRLVMSVDDFDKYDDELTERESKNASETDVNSKRYKGITIETLAAWPDDLIVATLCSPDADGNWFAAVNLQDDQDVIQIDKIANASELYFFKLLMKADTNIAFGEEMVVLDTRTSPVFKSSEKTLASDVEELSFKAAGESKEVTITASGEYSVSAAPAGFTVVGTDDGLKVTAEKNTGGKAKAGNLVVTLDSDKTKKVTIALSQVATDVEAG</sequence>
<dbReference type="PATRIC" id="fig|821.40.peg.4822"/>